<feature type="compositionally biased region" description="Polar residues" evidence="2">
    <location>
        <begin position="558"/>
        <end position="571"/>
    </location>
</feature>
<feature type="compositionally biased region" description="Gly residues" evidence="2">
    <location>
        <begin position="635"/>
        <end position="655"/>
    </location>
</feature>
<keyword evidence="1" id="KW-0694">RNA-binding</keyword>
<dbReference type="Proteomes" id="UP000031036">
    <property type="component" value="Unassembled WGS sequence"/>
</dbReference>
<evidence type="ECO:0000256" key="2">
    <source>
        <dbReference type="SAM" id="MobiDB-lite"/>
    </source>
</evidence>
<dbReference type="AlphaFoldDB" id="A0A0B2V1T6"/>
<dbReference type="Gene3D" id="3.30.70.330">
    <property type="match status" value="1"/>
</dbReference>
<evidence type="ECO:0000259" key="3">
    <source>
        <dbReference type="PROSITE" id="PS50102"/>
    </source>
</evidence>
<comment type="caution">
    <text evidence="4">The sequence shown here is derived from an EMBL/GenBank/DDBJ whole genome shotgun (WGS) entry which is preliminary data.</text>
</comment>
<evidence type="ECO:0000313" key="4">
    <source>
        <dbReference type="EMBL" id="KHN74980.1"/>
    </source>
</evidence>
<dbReference type="EMBL" id="JPKZ01002802">
    <property type="protein sequence ID" value="KHN74980.1"/>
    <property type="molecule type" value="Genomic_DNA"/>
</dbReference>
<reference evidence="4 5" key="1">
    <citation type="submission" date="2014-11" db="EMBL/GenBank/DDBJ databases">
        <title>Genetic blueprint of the zoonotic pathogen Toxocara canis.</title>
        <authorList>
            <person name="Zhu X.-Q."/>
            <person name="Korhonen P.K."/>
            <person name="Cai H."/>
            <person name="Young N.D."/>
            <person name="Nejsum P."/>
            <person name="von Samson-Himmelstjerna G."/>
            <person name="Boag P.R."/>
            <person name="Tan P."/>
            <person name="Li Q."/>
            <person name="Min J."/>
            <person name="Yang Y."/>
            <person name="Wang X."/>
            <person name="Fang X."/>
            <person name="Hall R.S."/>
            <person name="Hofmann A."/>
            <person name="Sternberg P.W."/>
            <person name="Jex A.R."/>
            <person name="Gasser R.B."/>
        </authorList>
    </citation>
    <scope>NUCLEOTIDE SEQUENCE [LARGE SCALE GENOMIC DNA]</scope>
    <source>
        <strain evidence="4">PN_DK_2014</strain>
    </source>
</reference>
<feature type="compositionally biased region" description="Basic and acidic residues" evidence="2">
    <location>
        <begin position="696"/>
        <end position="756"/>
    </location>
</feature>
<gene>
    <name evidence="4" type="ORF">Tcan_17431</name>
</gene>
<evidence type="ECO:0000256" key="1">
    <source>
        <dbReference type="PROSITE-ProRule" id="PRU00176"/>
    </source>
</evidence>
<accession>A0A0B2V1T6</accession>
<feature type="compositionally biased region" description="Polar residues" evidence="2">
    <location>
        <begin position="596"/>
        <end position="613"/>
    </location>
</feature>
<sequence>MSTEINCMNGESENDAGSTVLTSKSNANNNNSVPSTGTPNSAAKGQKSKKRRDSKTNNLLELFSEHQETVGSWADAAPENLFKYPPPPPQKSAPEPQVTVDNNQQPYAEWDERSGARNQWSRPGSERPPSVGVEARASHSRYLNTASVPDSPPFELFVTNINYKSTEEELYYIFGGEEGGVLEVFLNDAQGPAAKRGTATISFNSREALIAALQYDKTVQHFFFEQGGNEYYGTYPGANECGQYRSNSYAGMGSMGSAYTSSLPPRPRGSQPSSNYHGSSYTNYDTYGSRSERHPPYYDTRRNDFGNRSLRYPTNQMPSTYQQHQRYIRPYGGRHSMYESSCSQYRGSNYDISTRGRARTDSMASMPQAGTFHEEHHERRKLELQPRTKPVGDEGDNQPARKSSIFGEAKPVDTSEHERRLSSDYGYSRTPSYGKVTLMKSASHDGVHGMIAKQNSVVDEPLLEENSTPEVPHHRHPPLSSPHLPPRPPSRVSSFSSVPSTPSLEPSAAQRQPFSAAVPDFASTVPPLPPVTSSLNAPTNRGPSPARSFRSRSKDNVVDSSADTRASGAQQRSKHGYNRTFTRSSFRAHTHAKQPLPQQTYQSKSLAFSQRIQQESKEKNIETGHAGVASAAAVSGGGATGSSGQVAGRGGGASRRGGRRRGGSAASREKKRKASREQRKTSITGAGDEPQTIEQSAKKEEPMKGRDLVKQEDDVKKEDSTKKEEKSKFEDSKKESRNSKKEKKKQAAKEMPKAEPKSVNFSSRNKFAALLETDE</sequence>
<dbReference type="InterPro" id="IPR000504">
    <property type="entry name" value="RRM_dom"/>
</dbReference>
<feature type="compositionally biased region" description="Basic and acidic residues" evidence="2">
    <location>
        <begin position="290"/>
        <end position="305"/>
    </location>
</feature>
<dbReference type="Pfam" id="PF00076">
    <property type="entry name" value="RRM_1"/>
    <property type="match status" value="1"/>
</dbReference>
<dbReference type="OMA" id="MPKYIEP"/>
<feature type="domain" description="RRM" evidence="3">
    <location>
        <begin position="154"/>
        <end position="233"/>
    </location>
</feature>
<feature type="region of interest" description="Disordered" evidence="2">
    <location>
        <begin position="78"/>
        <end position="136"/>
    </location>
</feature>
<feature type="compositionally biased region" description="Basic and acidic residues" evidence="2">
    <location>
        <begin position="410"/>
        <end position="422"/>
    </location>
</feature>
<dbReference type="InterPro" id="IPR035979">
    <property type="entry name" value="RBD_domain_sf"/>
</dbReference>
<keyword evidence="5" id="KW-1185">Reference proteome</keyword>
<dbReference type="GO" id="GO:0003723">
    <property type="term" value="F:RNA binding"/>
    <property type="evidence" value="ECO:0007669"/>
    <property type="project" value="UniProtKB-UniRule"/>
</dbReference>
<feature type="region of interest" description="Disordered" evidence="2">
    <location>
        <begin position="1"/>
        <end position="63"/>
    </location>
</feature>
<dbReference type="PROSITE" id="PS50102">
    <property type="entry name" value="RRM"/>
    <property type="match status" value="1"/>
</dbReference>
<name>A0A0B2V1T6_TOXCA</name>
<feature type="compositionally biased region" description="Polar residues" evidence="2">
    <location>
        <begin position="270"/>
        <end position="289"/>
    </location>
</feature>
<dbReference type="InterPro" id="IPR012677">
    <property type="entry name" value="Nucleotide-bd_a/b_plait_sf"/>
</dbReference>
<evidence type="ECO:0000313" key="5">
    <source>
        <dbReference type="Proteomes" id="UP000031036"/>
    </source>
</evidence>
<feature type="compositionally biased region" description="Pro residues" evidence="2">
    <location>
        <begin position="479"/>
        <end position="489"/>
    </location>
</feature>
<feature type="compositionally biased region" description="Polar residues" evidence="2">
    <location>
        <begin position="1"/>
        <end position="43"/>
    </location>
</feature>
<dbReference type="SUPFAM" id="SSF54928">
    <property type="entry name" value="RNA-binding domain, RBD"/>
    <property type="match status" value="1"/>
</dbReference>
<feature type="region of interest" description="Disordered" evidence="2">
    <location>
        <begin position="259"/>
        <end position="321"/>
    </location>
</feature>
<organism evidence="4 5">
    <name type="scientific">Toxocara canis</name>
    <name type="common">Canine roundworm</name>
    <dbReference type="NCBI Taxonomy" id="6265"/>
    <lineage>
        <taxon>Eukaryota</taxon>
        <taxon>Metazoa</taxon>
        <taxon>Ecdysozoa</taxon>
        <taxon>Nematoda</taxon>
        <taxon>Chromadorea</taxon>
        <taxon>Rhabditida</taxon>
        <taxon>Spirurina</taxon>
        <taxon>Ascaridomorpha</taxon>
        <taxon>Ascaridoidea</taxon>
        <taxon>Toxocaridae</taxon>
        <taxon>Toxocara</taxon>
    </lineage>
</organism>
<feature type="region of interest" description="Disordered" evidence="2">
    <location>
        <begin position="364"/>
        <end position="432"/>
    </location>
</feature>
<dbReference type="STRING" id="6265.A0A0B2V1T6"/>
<proteinExistence type="predicted"/>
<feature type="compositionally biased region" description="Polar residues" evidence="2">
    <location>
        <begin position="312"/>
        <end position="321"/>
    </location>
</feature>
<protein>
    <recommendedName>
        <fullName evidence="3">RRM domain-containing protein</fullName>
    </recommendedName>
</protein>
<dbReference type="CDD" id="cd00590">
    <property type="entry name" value="RRM_SF"/>
    <property type="match status" value="1"/>
</dbReference>
<dbReference type="OrthoDB" id="5878033at2759"/>
<feature type="compositionally biased region" description="Low complexity" evidence="2">
    <location>
        <begin position="490"/>
        <end position="504"/>
    </location>
</feature>
<feature type="compositionally biased region" description="Basic and acidic residues" evidence="2">
    <location>
        <begin position="372"/>
        <end position="392"/>
    </location>
</feature>
<feature type="region of interest" description="Disordered" evidence="2">
    <location>
        <begin position="464"/>
        <end position="775"/>
    </location>
</feature>